<evidence type="ECO:0000256" key="15">
    <source>
        <dbReference type="ARBA" id="ARBA00044116"/>
    </source>
</evidence>
<evidence type="ECO:0000256" key="6">
    <source>
        <dbReference type="ARBA" id="ARBA00022723"/>
    </source>
</evidence>
<evidence type="ECO:0000256" key="19">
    <source>
        <dbReference type="ARBA" id="ARBA00044304"/>
    </source>
</evidence>
<feature type="transmembrane region" description="Helical" evidence="23">
    <location>
        <begin position="7"/>
        <end position="28"/>
    </location>
</feature>
<dbReference type="PRINTS" id="PR00385">
    <property type="entry name" value="P450"/>
</dbReference>
<reference evidence="25" key="2">
    <citation type="submission" date="2025-08" db="UniProtKB">
        <authorList>
            <consortium name="RefSeq"/>
        </authorList>
    </citation>
    <scope>IDENTIFICATION</scope>
</reference>
<dbReference type="STRING" id="7574.A0A1S3JU21"/>
<evidence type="ECO:0000256" key="16">
    <source>
        <dbReference type="ARBA" id="ARBA00044217"/>
    </source>
</evidence>
<comment type="cofactor">
    <cofactor evidence="21">
        <name>heme</name>
        <dbReference type="ChEBI" id="CHEBI:30413"/>
    </cofactor>
</comment>
<keyword evidence="8" id="KW-0492">Microsome</keyword>
<dbReference type="InterPro" id="IPR050182">
    <property type="entry name" value="Cytochrome_P450_fam2"/>
</dbReference>
<keyword evidence="5 21" id="KW-0349">Heme</keyword>
<keyword evidence="24" id="KW-1185">Reference proteome</keyword>
<keyword evidence="12" id="KW-0446">Lipid-binding</keyword>
<keyword evidence="6 21" id="KW-0479">Metal-binding</keyword>
<dbReference type="EC" id="1.14.14.16" evidence="14"/>
<name>A0A1S3JU21_LINAN</name>
<evidence type="ECO:0000256" key="10">
    <source>
        <dbReference type="ARBA" id="ARBA00023004"/>
    </source>
</evidence>
<evidence type="ECO:0000256" key="2">
    <source>
        <dbReference type="ARBA" id="ARBA00004524"/>
    </source>
</evidence>
<dbReference type="PANTHER" id="PTHR24300:SF403">
    <property type="entry name" value="CYTOCHROME P450 306A1"/>
    <property type="match status" value="1"/>
</dbReference>
<feature type="binding site" description="axial binding residue" evidence="21">
    <location>
        <position position="447"/>
    </location>
    <ligand>
        <name>heme</name>
        <dbReference type="ChEBI" id="CHEBI:30413"/>
    </ligand>
    <ligandPart>
        <name>Fe</name>
        <dbReference type="ChEBI" id="CHEBI:18248"/>
    </ligandPart>
</feature>
<keyword evidence="9 22" id="KW-0560">Oxidoreductase</keyword>
<dbReference type="GO" id="GO:0008610">
    <property type="term" value="P:lipid biosynthetic process"/>
    <property type="evidence" value="ECO:0007669"/>
    <property type="project" value="UniProtKB-ARBA"/>
</dbReference>
<dbReference type="FunFam" id="1.10.630.10:FF:000049">
    <property type="entry name" value="steroid 21-hydroxylase isoform X1"/>
    <property type="match status" value="1"/>
</dbReference>
<evidence type="ECO:0000256" key="3">
    <source>
        <dbReference type="ARBA" id="ARBA00004586"/>
    </source>
</evidence>
<evidence type="ECO:0000256" key="23">
    <source>
        <dbReference type="SAM" id="Phobius"/>
    </source>
</evidence>
<dbReference type="GO" id="GO:0008202">
    <property type="term" value="P:steroid metabolic process"/>
    <property type="evidence" value="ECO:0007669"/>
    <property type="project" value="UniProtKB-ARBA"/>
</dbReference>
<organism evidence="24 25">
    <name type="scientific">Lingula anatina</name>
    <name type="common">Brachiopod</name>
    <name type="synonym">Lingula unguis</name>
    <dbReference type="NCBI Taxonomy" id="7574"/>
    <lineage>
        <taxon>Eukaryota</taxon>
        <taxon>Metazoa</taxon>
        <taxon>Spiralia</taxon>
        <taxon>Lophotrochozoa</taxon>
        <taxon>Brachiopoda</taxon>
        <taxon>Linguliformea</taxon>
        <taxon>Lingulata</taxon>
        <taxon>Lingulida</taxon>
        <taxon>Linguloidea</taxon>
        <taxon>Lingulidae</taxon>
        <taxon>Lingula</taxon>
    </lineage>
</organism>
<evidence type="ECO:0000256" key="18">
    <source>
        <dbReference type="ARBA" id="ARBA00044282"/>
    </source>
</evidence>
<evidence type="ECO:0000256" key="7">
    <source>
        <dbReference type="ARBA" id="ARBA00022824"/>
    </source>
</evidence>
<dbReference type="SUPFAM" id="SSF48264">
    <property type="entry name" value="Cytochrome P450"/>
    <property type="match status" value="1"/>
</dbReference>
<keyword evidence="7" id="KW-0256">Endoplasmic reticulum</keyword>
<dbReference type="InParanoid" id="A0A1S3JU21"/>
<evidence type="ECO:0000256" key="22">
    <source>
        <dbReference type="RuleBase" id="RU000461"/>
    </source>
</evidence>
<keyword evidence="13 23" id="KW-0472">Membrane</keyword>
<dbReference type="GO" id="GO:0020037">
    <property type="term" value="F:heme binding"/>
    <property type="evidence" value="ECO:0007669"/>
    <property type="project" value="InterPro"/>
</dbReference>
<dbReference type="GO" id="GO:0004509">
    <property type="term" value="F:steroid 21-monooxygenase activity"/>
    <property type="evidence" value="ECO:0007669"/>
    <property type="project" value="UniProtKB-EC"/>
</dbReference>
<keyword evidence="23" id="KW-0812">Transmembrane</keyword>
<evidence type="ECO:0000256" key="8">
    <source>
        <dbReference type="ARBA" id="ARBA00022848"/>
    </source>
</evidence>
<dbReference type="InterPro" id="IPR001128">
    <property type="entry name" value="Cyt_P450"/>
</dbReference>
<keyword evidence="11 22" id="KW-0503">Monooxygenase</keyword>
<evidence type="ECO:0000256" key="13">
    <source>
        <dbReference type="ARBA" id="ARBA00023136"/>
    </source>
</evidence>
<evidence type="ECO:0000256" key="12">
    <source>
        <dbReference type="ARBA" id="ARBA00023121"/>
    </source>
</evidence>
<dbReference type="AlphaFoldDB" id="A0A1S3JU21"/>
<proteinExistence type="inferred from homology"/>
<dbReference type="PROSITE" id="PS00086">
    <property type="entry name" value="CYTOCHROME_P450"/>
    <property type="match status" value="1"/>
</dbReference>
<dbReference type="Proteomes" id="UP000085678">
    <property type="component" value="Unplaced"/>
</dbReference>
<dbReference type="GO" id="GO:0006082">
    <property type="term" value="P:organic acid metabolic process"/>
    <property type="evidence" value="ECO:0007669"/>
    <property type="project" value="TreeGrafter"/>
</dbReference>
<dbReference type="PANTHER" id="PTHR24300">
    <property type="entry name" value="CYTOCHROME P450 508A4-RELATED"/>
    <property type="match status" value="1"/>
</dbReference>
<protein>
    <recommendedName>
        <fullName evidence="15">Steroid 21-hydroxylase</fullName>
        <ecNumber evidence="14">1.14.14.16</ecNumber>
    </recommendedName>
    <alternativeName>
        <fullName evidence="19">21-OHase</fullName>
    </alternativeName>
    <alternativeName>
        <fullName evidence="16">Cytochrome P-450c21</fullName>
    </alternativeName>
    <alternativeName>
        <fullName evidence="20">Cytochrome P450 21</fullName>
    </alternativeName>
    <alternativeName>
        <fullName evidence="18">Cytochrome P450 XXI</fullName>
    </alternativeName>
    <alternativeName>
        <fullName evidence="17">Cytochrome P450-C21</fullName>
    </alternativeName>
</protein>
<keyword evidence="23" id="KW-1133">Transmembrane helix</keyword>
<evidence type="ECO:0000256" key="4">
    <source>
        <dbReference type="ARBA" id="ARBA00010617"/>
    </source>
</evidence>
<sequence>MSITQLLLSYLDVPTVLVFLIIFLFLVAQRKPHRYPPGPWRWPLIGNLPIVAGAKMLAKEFMRISQKYGPVFSLRLGVLNMVIINGYDAIHEAFSEKAELFIGRPHDVIYFVKKAIGKKGLILNEGPSWYDLRKMIAVALRDFGVGKKTLEERILDECQAIFEVLDSLPKAQPIQSVNLKRTLMSAVSNIICSITFGDRFQYTDKQFVKLLDSLARFFRTNALALPENAFPILRFILPSSQGEDMIRIQNDIRDFVREQVEKHKETFDPDNIRDIVDLYLQVSDNEKRQTKAFSNESMVRAIVDLFSAGTETTSLSTTWAILFLVCYPEIQRELHKEIMQVIGNGRRPSLQDKPHLPYVQAFISEMMRVVNVASITVPHVTQDKVELCGYVIPKRTVCTANIYSVHMDPKEWPQPEEFRPERWINKAGEFYKPSKAFLPFSLGPRACLGEQLARIEFFLFLTSMIQQYEFSAPIGAKLPRPFPERAGITTTPPDYELYIKKRE</sequence>
<dbReference type="Pfam" id="PF00067">
    <property type="entry name" value="p450"/>
    <property type="match status" value="1"/>
</dbReference>
<keyword evidence="10 21" id="KW-0408">Iron</keyword>
<comment type="similarity">
    <text evidence="4 22">Belongs to the cytochrome P450 family.</text>
</comment>
<dbReference type="Gene3D" id="1.10.630.10">
    <property type="entry name" value="Cytochrome P450"/>
    <property type="match status" value="1"/>
</dbReference>
<dbReference type="InterPro" id="IPR002401">
    <property type="entry name" value="Cyt_P450_E_grp-I"/>
</dbReference>
<evidence type="ECO:0000256" key="5">
    <source>
        <dbReference type="ARBA" id="ARBA00022617"/>
    </source>
</evidence>
<evidence type="ECO:0000256" key="21">
    <source>
        <dbReference type="PIRSR" id="PIRSR602401-1"/>
    </source>
</evidence>
<gene>
    <name evidence="25" type="primary">LOC106176162</name>
</gene>
<evidence type="ECO:0000313" key="25">
    <source>
        <dbReference type="RefSeq" id="XP_013413870.1"/>
    </source>
</evidence>
<evidence type="ECO:0000256" key="11">
    <source>
        <dbReference type="ARBA" id="ARBA00023033"/>
    </source>
</evidence>
<evidence type="ECO:0000256" key="9">
    <source>
        <dbReference type="ARBA" id="ARBA00023002"/>
    </source>
</evidence>
<dbReference type="GO" id="GO:0008289">
    <property type="term" value="F:lipid binding"/>
    <property type="evidence" value="ECO:0007669"/>
    <property type="project" value="UniProtKB-KW"/>
</dbReference>
<dbReference type="InterPro" id="IPR036396">
    <property type="entry name" value="Cyt_P450_sf"/>
</dbReference>
<comment type="subcellular location">
    <subcellularLocation>
        <location evidence="1">Endomembrane system</location>
        <topology evidence="1">Peripheral membrane protein</topology>
    </subcellularLocation>
    <subcellularLocation>
        <location evidence="3">Endoplasmic reticulum membrane</location>
    </subcellularLocation>
    <subcellularLocation>
        <location evidence="2">Microsome membrane</location>
    </subcellularLocation>
</comment>
<dbReference type="KEGG" id="lak:106176162"/>
<evidence type="ECO:0000313" key="24">
    <source>
        <dbReference type="Proteomes" id="UP000085678"/>
    </source>
</evidence>
<dbReference type="GO" id="GO:0005506">
    <property type="term" value="F:iron ion binding"/>
    <property type="evidence" value="ECO:0007669"/>
    <property type="project" value="InterPro"/>
</dbReference>
<evidence type="ECO:0000256" key="14">
    <source>
        <dbReference type="ARBA" id="ARBA00044040"/>
    </source>
</evidence>
<evidence type="ECO:0000256" key="1">
    <source>
        <dbReference type="ARBA" id="ARBA00004184"/>
    </source>
</evidence>
<dbReference type="PRINTS" id="PR00463">
    <property type="entry name" value="EP450I"/>
</dbReference>
<dbReference type="GO" id="GO:0005789">
    <property type="term" value="C:endoplasmic reticulum membrane"/>
    <property type="evidence" value="ECO:0007669"/>
    <property type="project" value="UniProtKB-SubCell"/>
</dbReference>
<evidence type="ECO:0000256" key="17">
    <source>
        <dbReference type="ARBA" id="ARBA00044265"/>
    </source>
</evidence>
<dbReference type="OrthoDB" id="2789670at2759"/>
<dbReference type="InterPro" id="IPR017972">
    <property type="entry name" value="Cyt_P450_CS"/>
</dbReference>
<dbReference type="GeneID" id="106176162"/>
<accession>A0A1S3JU21</accession>
<reference evidence="25" key="1">
    <citation type="journal article" date="2015" name="Nat. Commun.">
        <title>The Lingula genome provides insights into brachiopod evolution and the origin of phosphate biomineralization.</title>
        <authorList>
            <person name="Luo Y.J."/>
            <person name="Takeuchi T."/>
            <person name="Koyanagi R."/>
            <person name="Yamada L."/>
            <person name="Kanda M."/>
            <person name="Khalturina M."/>
            <person name="Fujie M."/>
            <person name="Yamasaki S.I."/>
            <person name="Endo K."/>
            <person name="Satoh N."/>
        </authorList>
    </citation>
    <scope>NUCLEOTIDE SEQUENCE</scope>
</reference>
<evidence type="ECO:0000256" key="20">
    <source>
        <dbReference type="ARBA" id="ARBA00044342"/>
    </source>
</evidence>
<dbReference type="RefSeq" id="XP_013413870.1">
    <property type="nucleotide sequence ID" value="XM_013558416.1"/>
</dbReference>
<dbReference type="GO" id="GO:0006805">
    <property type="term" value="P:xenobiotic metabolic process"/>
    <property type="evidence" value="ECO:0007669"/>
    <property type="project" value="TreeGrafter"/>
</dbReference>